<dbReference type="AlphaFoldDB" id="A0AAD7ESJ5"/>
<accession>A0AAD7ESJ5</accession>
<sequence length="154" mass="17685">MLPNAARRQARSPLIPKTVTTFIPGKLRGKDWIETSAQARITLSLPHPRTQYANYLVFRNVHPRYYSGAPIQGFLYYHVPYPSQFLSGSLRFRCTPNRNPDNFHAGSDLSDRYGLAWSISLPRMVSRPRFTAVLDHLISQDKLLTEEQLRTAKN</sequence>
<protein>
    <submittedName>
        <fullName evidence="1">Uncharacterized protein</fullName>
    </submittedName>
</protein>
<comment type="caution">
    <text evidence="1">The sequence shown here is derived from an EMBL/GenBank/DDBJ whole genome shotgun (WGS) entry which is preliminary data.</text>
</comment>
<name>A0AAD7ESJ5_9AGAR</name>
<organism evidence="1 2">
    <name type="scientific">Mycena albidolilacea</name>
    <dbReference type="NCBI Taxonomy" id="1033008"/>
    <lineage>
        <taxon>Eukaryota</taxon>
        <taxon>Fungi</taxon>
        <taxon>Dikarya</taxon>
        <taxon>Basidiomycota</taxon>
        <taxon>Agaricomycotina</taxon>
        <taxon>Agaricomycetes</taxon>
        <taxon>Agaricomycetidae</taxon>
        <taxon>Agaricales</taxon>
        <taxon>Marasmiineae</taxon>
        <taxon>Mycenaceae</taxon>
        <taxon>Mycena</taxon>
    </lineage>
</organism>
<proteinExistence type="predicted"/>
<gene>
    <name evidence="1" type="ORF">DFH08DRAFT_866727</name>
</gene>
<reference evidence="1" key="1">
    <citation type="submission" date="2023-03" db="EMBL/GenBank/DDBJ databases">
        <title>Massive genome expansion in bonnet fungi (Mycena s.s.) driven by repeated elements and novel gene families across ecological guilds.</title>
        <authorList>
            <consortium name="Lawrence Berkeley National Laboratory"/>
            <person name="Harder C.B."/>
            <person name="Miyauchi S."/>
            <person name="Viragh M."/>
            <person name="Kuo A."/>
            <person name="Thoen E."/>
            <person name="Andreopoulos B."/>
            <person name="Lu D."/>
            <person name="Skrede I."/>
            <person name="Drula E."/>
            <person name="Henrissat B."/>
            <person name="Morin E."/>
            <person name="Kohler A."/>
            <person name="Barry K."/>
            <person name="LaButti K."/>
            <person name="Morin E."/>
            <person name="Salamov A."/>
            <person name="Lipzen A."/>
            <person name="Mereny Z."/>
            <person name="Hegedus B."/>
            <person name="Baldrian P."/>
            <person name="Stursova M."/>
            <person name="Weitz H."/>
            <person name="Taylor A."/>
            <person name="Grigoriev I.V."/>
            <person name="Nagy L.G."/>
            <person name="Martin F."/>
            <person name="Kauserud H."/>
        </authorList>
    </citation>
    <scope>NUCLEOTIDE SEQUENCE</scope>
    <source>
        <strain evidence="1">CBHHK002</strain>
    </source>
</reference>
<feature type="non-terminal residue" evidence="1">
    <location>
        <position position="1"/>
    </location>
</feature>
<keyword evidence="2" id="KW-1185">Reference proteome</keyword>
<dbReference type="EMBL" id="JARIHO010000018">
    <property type="protein sequence ID" value="KAJ7347854.1"/>
    <property type="molecule type" value="Genomic_DNA"/>
</dbReference>
<evidence type="ECO:0000313" key="1">
    <source>
        <dbReference type="EMBL" id="KAJ7347854.1"/>
    </source>
</evidence>
<evidence type="ECO:0000313" key="2">
    <source>
        <dbReference type="Proteomes" id="UP001218218"/>
    </source>
</evidence>
<dbReference type="Proteomes" id="UP001218218">
    <property type="component" value="Unassembled WGS sequence"/>
</dbReference>